<dbReference type="Proteomes" id="UP001168620">
    <property type="component" value="Unassembled WGS sequence"/>
</dbReference>
<dbReference type="CDD" id="cd04301">
    <property type="entry name" value="NAT_SF"/>
    <property type="match status" value="1"/>
</dbReference>
<dbReference type="PROSITE" id="PS51186">
    <property type="entry name" value="GNAT"/>
    <property type="match status" value="1"/>
</dbReference>
<evidence type="ECO:0000256" key="1">
    <source>
        <dbReference type="SAM" id="MobiDB-lite"/>
    </source>
</evidence>
<sequence>MPAPDDRITYRRIQSVDLPFVVEQHQQYFPRGFFARLGGRFLTRYYLTYCTSDDAIAVAATADGVRAGYMVGTISPQDHRQHILRWHRSALAVEGALGLIRHPSLVATFLRTRALLYARKLTSPRTAVLVDADNEKVAVLNHLVVLPQFQGQGIASCLIERLETAAALAGCTSIVLVTETDGQGAAYYHSTGWTVTSARTTRDGQHLTSFSRPILSGTSKASASADRLSPQNLDARREESVS</sequence>
<dbReference type="Gene3D" id="3.40.630.30">
    <property type="match status" value="1"/>
</dbReference>
<reference evidence="3" key="1">
    <citation type="submission" date="2023-06" db="EMBL/GenBank/DDBJ databases">
        <title>Draft genome sequence of Nocardioides sp. SOB77.</title>
        <authorList>
            <person name="Zhang G."/>
        </authorList>
    </citation>
    <scope>NUCLEOTIDE SEQUENCE</scope>
    <source>
        <strain evidence="3">SOB77</strain>
    </source>
</reference>
<dbReference type="InterPro" id="IPR000182">
    <property type="entry name" value="GNAT_dom"/>
</dbReference>
<organism evidence="3 4">
    <name type="scientific">Nocardioides oceani</name>
    <dbReference type="NCBI Taxonomy" id="3058369"/>
    <lineage>
        <taxon>Bacteria</taxon>
        <taxon>Bacillati</taxon>
        <taxon>Actinomycetota</taxon>
        <taxon>Actinomycetes</taxon>
        <taxon>Propionibacteriales</taxon>
        <taxon>Nocardioidaceae</taxon>
        <taxon>Nocardioides</taxon>
    </lineage>
</organism>
<keyword evidence="3" id="KW-0012">Acyltransferase</keyword>
<proteinExistence type="predicted"/>
<comment type="caution">
    <text evidence="3">The sequence shown here is derived from an EMBL/GenBank/DDBJ whole genome shotgun (WGS) entry which is preliminary data.</text>
</comment>
<dbReference type="GO" id="GO:0016746">
    <property type="term" value="F:acyltransferase activity"/>
    <property type="evidence" value="ECO:0007669"/>
    <property type="project" value="UniProtKB-KW"/>
</dbReference>
<feature type="region of interest" description="Disordered" evidence="1">
    <location>
        <begin position="217"/>
        <end position="242"/>
    </location>
</feature>
<accession>A0ABT8FMV0</accession>
<dbReference type="InterPro" id="IPR016181">
    <property type="entry name" value="Acyl_CoA_acyltransferase"/>
</dbReference>
<dbReference type="Pfam" id="PF00583">
    <property type="entry name" value="Acetyltransf_1"/>
    <property type="match status" value="1"/>
</dbReference>
<protein>
    <submittedName>
        <fullName evidence="3">GNAT family N-acetyltransferase</fullName>
        <ecNumber evidence="3">2.3.1.-</ecNumber>
    </submittedName>
</protein>
<dbReference type="RefSeq" id="WP_300955264.1">
    <property type="nucleotide sequence ID" value="NZ_JAUHJQ010000034.1"/>
</dbReference>
<feature type="domain" description="N-acetyltransferase" evidence="2">
    <location>
        <begin position="69"/>
        <end position="213"/>
    </location>
</feature>
<dbReference type="EC" id="2.3.1.-" evidence="3"/>
<name>A0ABT8FMV0_9ACTN</name>
<dbReference type="EMBL" id="JAUHJQ010000034">
    <property type="protein sequence ID" value="MDN4175855.1"/>
    <property type="molecule type" value="Genomic_DNA"/>
</dbReference>
<gene>
    <name evidence="3" type="ORF">QWY28_23060</name>
</gene>
<evidence type="ECO:0000259" key="2">
    <source>
        <dbReference type="PROSITE" id="PS51186"/>
    </source>
</evidence>
<keyword evidence="4" id="KW-1185">Reference proteome</keyword>
<evidence type="ECO:0000313" key="3">
    <source>
        <dbReference type="EMBL" id="MDN4175855.1"/>
    </source>
</evidence>
<evidence type="ECO:0000313" key="4">
    <source>
        <dbReference type="Proteomes" id="UP001168620"/>
    </source>
</evidence>
<keyword evidence="3" id="KW-0808">Transferase</keyword>
<dbReference type="SUPFAM" id="SSF55729">
    <property type="entry name" value="Acyl-CoA N-acyltransferases (Nat)"/>
    <property type="match status" value="1"/>
</dbReference>